<dbReference type="RefSeq" id="WP_127081237.1">
    <property type="nucleotide sequence ID" value="NZ_RSCL01000006.1"/>
</dbReference>
<accession>A0A433VK11</accession>
<dbReference type="EMBL" id="RSCL01000006">
    <property type="protein sequence ID" value="RUT06420.1"/>
    <property type="molecule type" value="Genomic_DNA"/>
</dbReference>
<dbReference type="Proteomes" id="UP000271624">
    <property type="component" value="Unassembled WGS sequence"/>
</dbReference>
<evidence type="ECO:0000313" key="1">
    <source>
        <dbReference type="EMBL" id="RUT06420.1"/>
    </source>
</evidence>
<dbReference type="Pfam" id="PF06041">
    <property type="entry name" value="DUF924"/>
    <property type="match status" value="1"/>
</dbReference>
<sequence length="216" mass="24969">MKTEQYEDVIKFWFPNQVSDDTGAMVRQWEWWFRGGGDAYITEHFSLLLEQATQGELGAWSSEPRSRLALIIILDQFSRTIYRGTAQAFAQDEIACALTLEGIDVGHYAALKTPWEKTFFLLPLGHSEDIRNLELAIKLADELVYEAPHEYRALLEFSSSQARGHRDVIARFGRHPHRNEILGRQSTPEELEYLDKGEFVHRRLFPSHLSQFLSNT</sequence>
<protein>
    <recommendedName>
        <fullName evidence="3">DUF924 domain-containing protein</fullName>
    </recommendedName>
</protein>
<name>A0A433VK11_9CYAN</name>
<dbReference type="InterPro" id="IPR010323">
    <property type="entry name" value="DUF924"/>
</dbReference>
<reference evidence="1" key="1">
    <citation type="submission" date="2018-12" db="EMBL/GenBank/DDBJ databases">
        <authorList>
            <person name="Will S."/>
            <person name="Neumann-Schaal M."/>
            <person name="Henke P."/>
        </authorList>
    </citation>
    <scope>NUCLEOTIDE SEQUENCE</scope>
    <source>
        <strain evidence="1">PCC 7102</strain>
    </source>
</reference>
<keyword evidence="2" id="KW-1185">Reference proteome</keyword>
<organism evidence="1 2">
    <name type="scientific">Dulcicalothrix desertica PCC 7102</name>
    <dbReference type="NCBI Taxonomy" id="232991"/>
    <lineage>
        <taxon>Bacteria</taxon>
        <taxon>Bacillati</taxon>
        <taxon>Cyanobacteriota</taxon>
        <taxon>Cyanophyceae</taxon>
        <taxon>Nostocales</taxon>
        <taxon>Calotrichaceae</taxon>
        <taxon>Dulcicalothrix</taxon>
    </lineage>
</organism>
<dbReference type="Gene3D" id="1.25.40.10">
    <property type="entry name" value="Tetratricopeptide repeat domain"/>
    <property type="match status" value="1"/>
</dbReference>
<dbReference type="AlphaFoldDB" id="A0A433VK11"/>
<dbReference type="Gene3D" id="1.20.58.320">
    <property type="entry name" value="TPR-like"/>
    <property type="match status" value="1"/>
</dbReference>
<dbReference type="InterPro" id="IPR011990">
    <property type="entry name" value="TPR-like_helical_dom_sf"/>
</dbReference>
<proteinExistence type="predicted"/>
<comment type="caution">
    <text evidence="1">The sequence shown here is derived from an EMBL/GenBank/DDBJ whole genome shotgun (WGS) entry which is preliminary data.</text>
</comment>
<dbReference type="OrthoDB" id="7593450at2"/>
<evidence type="ECO:0000313" key="2">
    <source>
        <dbReference type="Proteomes" id="UP000271624"/>
    </source>
</evidence>
<evidence type="ECO:0008006" key="3">
    <source>
        <dbReference type="Google" id="ProtNLM"/>
    </source>
</evidence>
<dbReference type="SUPFAM" id="SSF48452">
    <property type="entry name" value="TPR-like"/>
    <property type="match status" value="1"/>
</dbReference>
<gene>
    <name evidence="1" type="ORF">DSM106972_026770</name>
</gene>
<reference evidence="1" key="2">
    <citation type="journal article" date="2019" name="Genome Biol. Evol.">
        <title>Day and night: Metabolic profiles and evolutionary relationships of six axenic non-marine cyanobacteria.</title>
        <authorList>
            <person name="Will S.E."/>
            <person name="Henke P."/>
            <person name="Boedeker C."/>
            <person name="Huang S."/>
            <person name="Brinkmann H."/>
            <person name="Rohde M."/>
            <person name="Jarek M."/>
            <person name="Friedl T."/>
            <person name="Seufert S."/>
            <person name="Schumacher M."/>
            <person name="Overmann J."/>
            <person name="Neumann-Schaal M."/>
            <person name="Petersen J."/>
        </authorList>
    </citation>
    <scope>NUCLEOTIDE SEQUENCE [LARGE SCALE GENOMIC DNA]</scope>
    <source>
        <strain evidence="1">PCC 7102</strain>
    </source>
</reference>